<keyword evidence="4" id="KW-0762">Sugar transport</keyword>
<dbReference type="Proteomes" id="UP001162162">
    <property type="component" value="Unassembled WGS sequence"/>
</dbReference>
<proteinExistence type="predicted"/>
<evidence type="ECO:0000256" key="3">
    <source>
        <dbReference type="ARBA" id="ARBA00022475"/>
    </source>
</evidence>
<keyword evidence="5 8" id="KW-0812">Transmembrane</keyword>
<evidence type="ECO:0000256" key="8">
    <source>
        <dbReference type="SAM" id="Phobius"/>
    </source>
</evidence>
<dbReference type="PANTHER" id="PTHR48021:SF47">
    <property type="entry name" value="GH17672P"/>
    <property type="match status" value="1"/>
</dbReference>
<dbReference type="PROSITE" id="PS50850">
    <property type="entry name" value="MFS"/>
    <property type="match status" value="1"/>
</dbReference>
<evidence type="ECO:0000256" key="4">
    <source>
        <dbReference type="ARBA" id="ARBA00022597"/>
    </source>
</evidence>
<dbReference type="InterPro" id="IPR020846">
    <property type="entry name" value="MFS_dom"/>
</dbReference>
<evidence type="ECO:0000256" key="1">
    <source>
        <dbReference type="ARBA" id="ARBA00004651"/>
    </source>
</evidence>
<dbReference type="Gene3D" id="1.20.1250.20">
    <property type="entry name" value="MFS general substrate transporter like domains"/>
    <property type="match status" value="2"/>
</dbReference>
<comment type="subcellular location">
    <subcellularLocation>
        <location evidence="1">Cell membrane</location>
        <topology evidence="1">Multi-pass membrane protein</topology>
    </subcellularLocation>
</comment>
<feature type="transmembrane region" description="Helical" evidence="8">
    <location>
        <begin position="354"/>
        <end position="373"/>
    </location>
</feature>
<feature type="domain" description="Major facilitator superfamily (MFS) profile" evidence="9">
    <location>
        <begin position="1"/>
        <end position="377"/>
    </location>
</feature>
<keyword evidence="2" id="KW-0813">Transport</keyword>
<feature type="transmembrane region" description="Helical" evidence="8">
    <location>
        <begin position="93"/>
        <end position="119"/>
    </location>
</feature>
<dbReference type="InterPro" id="IPR005828">
    <property type="entry name" value="MFS_sugar_transport-like"/>
</dbReference>
<keyword evidence="6 8" id="KW-1133">Transmembrane helix</keyword>
<feature type="transmembrane region" description="Helical" evidence="8">
    <location>
        <begin position="285"/>
        <end position="310"/>
    </location>
</feature>
<evidence type="ECO:0000259" key="9">
    <source>
        <dbReference type="PROSITE" id="PS50850"/>
    </source>
</evidence>
<reference evidence="10" key="1">
    <citation type="journal article" date="2023" name="Insect Mol. Biol.">
        <title>Genome sequencing provides insights into the evolution of gene families encoding plant cell wall-degrading enzymes in longhorned beetles.</title>
        <authorList>
            <person name="Shin N.R."/>
            <person name="Okamura Y."/>
            <person name="Kirsch R."/>
            <person name="Pauchet Y."/>
        </authorList>
    </citation>
    <scope>NUCLEOTIDE SEQUENCE</scope>
    <source>
        <strain evidence="10">AMC_N1</strain>
    </source>
</reference>
<name>A0AAV8XVR4_9CUCU</name>
<dbReference type="InterPro" id="IPR011701">
    <property type="entry name" value="MFS"/>
</dbReference>
<dbReference type="EMBL" id="JAPWTK010000325">
    <property type="protein sequence ID" value="KAJ8942451.1"/>
    <property type="molecule type" value="Genomic_DNA"/>
</dbReference>
<dbReference type="GO" id="GO:0022857">
    <property type="term" value="F:transmembrane transporter activity"/>
    <property type="evidence" value="ECO:0007669"/>
    <property type="project" value="InterPro"/>
</dbReference>
<organism evidence="10 11">
    <name type="scientific">Aromia moschata</name>
    <dbReference type="NCBI Taxonomy" id="1265417"/>
    <lineage>
        <taxon>Eukaryota</taxon>
        <taxon>Metazoa</taxon>
        <taxon>Ecdysozoa</taxon>
        <taxon>Arthropoda</taxon>
        <taxon>Hexapoda</taxon>
        <taxon>Insecta</taxon>
        <taxon>Pterygota</taxon>
        <taxon>Neoptera</taxon>
        <taxon>Endopterygota</taxon>
        <taxon>Coleoptera</taxon>
        <taxon>Polyphaga</taxon>
        <taxon>Cucujiformia</taxon>
        <taxon>Chrysomeloidea</taxon>
        <taxon>Cerambycidae</taxon>
        <taxon>Cerambycinae</taxon>
        <taxon>Callichromatini</taxon>
        <taxon>Aromia</taxon>
    </lineage>
</organism>
<dbReference type="AlphaFoldDB" id="A0AAV8XVR4"/>
<dbReference type="Pfam" id="PF00083">
    <property type="entry name" value="Sugar_tr"/>
    <property type="match status" value="1"/>
</dbReference>
<evidence type="ECO:0000256" key="7">
    <source>
        <dbReference type="ARBA" id="ARBA00023136"/>
    </source>
</evidence>
<feature type="transmembrane region" description="Helical" evidence="8">
    <location>
        <begin position="251"/>
        <end position="273"/>
    </location>
</feature>
<comment type="caution">
    <text evidence="10">The sequence shown here is derived from an EMBL/GenBank/DDBJ whole genome shotgun (WGS) entry which is preliminary data.</text>
</comment>
<accession>A0AAV8XVR4</accession>
<keyword evidence="3" id="KW-1003">Cell membrane</keyword>
<keyword evidence="11" id="KW-1185">Reference proteome</keyword>
<feature type="transmembrane region" description="Helical" evidence="8">
    <location>
        <begin position="66"/>
        <end position="87"/>
    </location>
</feature>
<dbReference type="InterPro" id="IPR036259">
    <property type="entry name" value="MFS_trans_sf"/>
</dbReference>
<dbReference type="InterPro" id="IPR050549">
    <property type="entry name" value="MFS_Trehalose_Transporter"/>
</dbReference>
<evidence type="ECO:0000256" key="2">
    <source>
        <dbReference type="ARBA" id="ARBA00022448"/>
    </source>
</evidence>
<dbReference type="Pfam" id="PF07690">
    <property type="entry name" value="MFS_1"/>
    <property type="match status" value="1"/>
</dbReference>
<dbReference type="SUPFAM" id="SSF103473">
    <property type="entry name" value="MFS general substrate transporter"/>
    <property type="match status" value="2"/>
</dbReference>
<dbReference type="FunFam" id="1.20.1250.20:FF:000218">
    <property type="entry name" value="facilitated trehalose transporter Tret1"/>
    <property type="match status" value="1"/>
</dbReference>
<evidence type="ECO:0000256" key="5">
    <source>
        <dbReference type="ARBA" id="ARBA00022692"/>
    </source>
</evidence>
<feature type="transmembrane region" description="Helical" evidence="8">
    <location>
        <begin position="224"/>
        <end position="244"/>
    </location>
</feature>
<dbReference type="GO" id="GO:0005886">
    <property type="term" value="C:plasma membrane"/>
    <property type="evidence" value="ECO:0007669"/>
    <property type="project" value="UniProtKB-SubCell"/>
</dbReference>
<dbReference type="PANTHER" id="PTHR48021">
    <property type="match status" value="1"/>
</dbReference>
<evidence type="ECO:0000313" key="11">
    <source>
        <dbReference type="Proteomes" id="UP001162162"/>
    </source>
</evidence>
<feature type="transmembrane region" description="Helical" evidence="8">
    <location>
        <begin position="322"/>
        <end position="342"/>
    </location>
</feature>
<keyword evidence="7 8" id="KW-0472">Membrane</keyword>
<protein>
    <recommendedName>
        <fullName evidence="9">Major facilitator superfamily (MFS) profile domain-containing protein</fullName>
    </recommendedName>
</protein>
<gene>
    <name evidence="10" type="ORF">NQ318_002663</name>
</gene>
<evidence type="ECO:0000256" key="6">
    <source>
        <dbReference type="ARBA" id="ARBA00022989"/>
    </source>
</evidence>
<feature type="transmembrane region" description="Helical" evidence="8">
    <location>
        <begin position="186"/>
        <end position="209"/>
    </location>
</feature>
<sequence length="412" mass="45973">MDNRSHPRARPVRTTERLAAVAQINLLATAGDITLSWTSPIYPKLYANDSSINPLGRPITESEDSWLGSLVTIGATVGPFPYSFIGGRFGRRIGLLCVAVPHIVSYVTMAFATNIYLFFFARVIGGLAMGEVEKDKLVEAEKSLIKLRDTHKDGVQKELENIKEHMNLDEEGHFSDILRKSELRKALMISVVLIVAQAMSGYCAITFYLQTIFEEVGSELPPEISALIVGVVLLVSSFISPFLIDRLGRRILLVVSCFGTFLSLLMLGVYFYIQDSTDLDAESISFIPILSLMLYIIFINVGLGSIPWTLCSELFPSNVKQIAASVQSSACWLSTFLVTFLFNDMNDSMGRAGTFWFFSSVCLGGFFFSIFLVPETKGKSFREIQDMLKFGNRKHSLTNQHIKDVRNFELTK</sequence>
<evidence type="ECO:0000313" key="10">
    <source>
        <dbReference type="EMBL" id="KAJ8942451.1"/>
    </source>
</evidence>